<sequence>MRTSTLSACCCLLLLGVTLVAEPASAQRQKVSGKKATTENPAYDDYEEYDQGGDAAADGANDKVAASAGPKSTSASPDKADSDDSAGAHGLLKHRLRLKNRPSPHPAVRPKPTLPSFIKHPANIEDLGHEKPHVQKPTEAPLPRPKATSAKPHRFSSTLRKKQTPAPAKDDADYEYDDEPAEKQAATSAGTKKPQRPRRL</sequence>
<dbReference type="InParanoid" id="A0A7M7KTL8"/>
<evidence type="ECO:0000256" key="1">
    <source>
        <dbReference type="SAM" id="MobiDB-lite"/>
    </source>
</evidence>
<organism evidence="3 4">
    <name type="scientific">Varroa destructor</name>
    <name type="common">Honeybee mite</name>
    <dbReference type="NCBI Taxonomy" id="109461"/>
    <lineage>
        <taxon>Eukaryota</taxon>
        <taxon>Metazoa</taxon>
        <taxon>Ecdysozoa</taxon>
        <taxon>Arthropoda</taxon>
        <taxon>Chelicerata</taxon>
        <taxon>Arachnida</taxon>
        <taxon>Acari</taxon>
        <taxon>Parasitiformes</taxon>
        <taxon>Mesostigmata</taxon>
        <taxon>Gamasina</taxon>
        <taxon>Dermanyssoidea</taxon>
        <taxon>Varroidae</taxon>
        <taxon>Varroa</taxon>
    </lineage>
</organism>
<dbReference type="GeneID" id="111254685"/>
<feature type="region of interest" description="Disordered" evidence="1">
    <location>
        <begin position="23"/>
        <end position="200"/>
    </location>
</feature>
<proteinExistence type="predicted"/>
<feature type="compositionally biased region" description="Acidic residues" evidence="1">
    <location>
        <begin position="42"/>
        <end position="51"/>
    </location>
</feature>
<feature type="compositionally biased region" description="Low complexity" evidence="1">
    <location>
        <begin position="52"/>
        <end position="68"/>
    </location>
</feature>
<keyword evidence="4" id="KW-1185">Reference proteome</keyword>
<feature type="chain" id="PRO_5029818036" evidence="2">
    <location>
        <begin position="27"/>
        <end position="200"/>
    </location>
</feature>
<dbReference type="OrthoDB" id="10592843at2759"/>
<dbReference type="KEGG" id="vde:111254685"/>
<dbReference type="EnsemblMetazoa" id="XM_022815792">
    <property type="protein sequence ID" value="XP_022671527"/>
    <property type="gene ID" value="LOC111254685"/>
</dbReference>
<dbReference type="AlphaFoldDB" id="A0A7M7KTL8"/>
<feature type="compositionally biased region" description="Basic residues" evidence="1">
    <location>
        <begin position="91"/>
        <end position="102"/>
    </location>
</feature>
<feature type="compositionally biased region" description="Pro residues" evidence="1">
    <location>
        <begin position="103"/>
        <end position="113"/>
    </location>
</feature>
<keyword evidence="2" id="KW-0732">Signal</keyword>
<accession>A0A7M7KTL8</accession>
<dbReference type="Proteomes" id="UP000594260">
    <property type="component" value="Unplaced"/>
</dbReference>
<dbReference type="RefSeq" id="XP_022671527.1">
    <property type="nucleotide sequence ID" value="XM_022815792.1"/>
</dbReference>
<protein>
    <submittedName>
        <fullName evidence="3">Uncharacterized protein</fullName>
    </submittedName>
</protein>
<reference evidence="3" key="1">
    <citation type="submission" date="2021-01" db="UniProtKB">
        <authorList>
            <consortium name="EnsemblMetazoa"/>
        </authorList>
    </citation>
    <scope>IDENTIFICATION</scope>
</reference>
<evidence type="ECO:0000313" key="4">
    <source>
        <dbReference type="Proteomes" id="UP000594260"/>
    </source>
</evidence>
<feature type="compositionally biased region" description="Basic residues" evidence="1">
    <location>
        <begin position="151"/>
        <end position="163"/>
    </location>
</feature>
<feature type="compositionally biased region" description="Basic and acidic residues" evidence="1">
    <location>
        <begin position="122"/>
        <end position="133"/>
    </location>
</feature>
<evidence type="ECO:0000256" key="2">
    <source>
        <dbReference type="SAM" id="SignalP"/>
    </source>
</evidence>
<evidence type="ECO:0000313" key="3">
    <source>
        <dbReference type="EnsemblMetazoa" id="XP_022671527"/>
    </source>
</evidence>
<feature type="signal peptide" evidence="2">
    <location>
        <begin position="1"/>
        <end position="26"/>
    </location>
</feature>
<name>A0A7M7KTL8_VARDE</name>